<reference evidence="1" key="1">
    <citation type="submission" date="2019-02" db="EMBL/GenBank/DDBJ databases">
        <authorList>
            <consortium name="Genoscope - CEA"/>
            <person name="William W."/>
        </authorList>
    </citation>
    <scope>NUCLEOTIDE SEQUENCE [LARGE SCALE GENOMIC DNA]</scope>
    <source>
        <strain evidence="1">YSy11</strain>
    </source>
</reference>
<dbReference type="AlphaFoldDB" id="A0A653E944"/>
<evidence type="ECO:0000313" key="1">
    <source>
        <dbReference type="EMBL" id="VEV98631.1"/>
    </source>
</evidence>
<sequence length="65" mass="6987">MHSRRWLPFSEASLGFISEFFESRSGLKPLKNPSDGLSSKMGCLGWDGSSSDHSQTSPLLAASGL</sequence>
<proteinExistence type="predicted"/>
<dbReference type="EMBL" id="LR215729">
    <property type="protein sequence ID" value="VEV98631.1"/>
    <property type="molecule type" value="Genomic_DNA"/>
</dbReference>
<name>A0A653E944_9PSED</name>
<protein>
    <submittedName>
        <fullName evidence="1">Uncharacterized protein</fullName>
    </submittedName>
</protein>
<organism evidence="1">
    <name type="scientific">Pseudomonas marincola</name>
    <dbReference type="NCBI Taxonomy" id="437900"/>
    <lineage>
        <taxon>Bacteria</taxon>
        <taxon>Pseudomonadati</taxon>
        <taxon>Pseudomonadota</taxon>
        <taxon>Gammaproteobacteria</taxon>
        <taxon>Pseudomonadales</taxon>
        <taxon>Pseudomonadaceae</taxon>
        <taxon>Pseudomonas</taxon>
    </lineage>
</organism>
<gene>
    <name evidence="1" type="ORF">PMYSY11_3587</name>
</gene>
<accession>A0A653E944</accession>